<proteinExistence type="predicted"/>
<evidence type="ECO:0000313" key="2">
    <source>
        <dbReference type="Proteomes" id="UP000533598"/>
    </source>
</evidence>
<evidence type="ECO:0000313" key="1">
    <source>
        <dbReference type="EMBL" id="MBB4681480.1"/>
    </source>
</evidence>
<dbReference type="RefSeq" id="WP_185008087.1">
    <property type="nucleotide sequence ID" value="NZ_BAAAUI010000008.1"/>
</dbReference>
<keyword evidence="2" id="KW-1185">Reference proteome</keyword>
<dbReference type="AlphaFoldDB" id="A0A7W7CHZ9"/>
<dbReference type="Proteomes" id="UP000533598">
    <property type="component" value="Unassembled WGS sequence"/>
</dbReference>
<protein>
    <submittedName>
        <fullName evidence="1">Uncharacterized protein</fullName>
    </submittedName>
</protein>
<reference evidence="1 2" key="1">
    <citation type="submission" date="2020-08" db="EMBL/GenBank/DDBJ databases">
        <title>Sequencing the genomes of 1000 actinobacteria strains.</title>
        <authorList>
            <person name="Klenk H.-P."/>
        </authorList>
    </citation>
    <scope>NUCLEOTIDE SEQUENCE [LARGE SCALE GENOMIC DNA]</scope>
    <source>
        <strain evidence="1 2">DSM 44230</strain>
    </source>
</reference>
<gene>
    <name evidence="1" type="ORF">HNR67_007598</name>
</gene>
<sequence length="111" mass="12499">MGQDEGTVPKSVAECMKLLRRKGFRQSLVRDEVARTDAVMFNRVWRGVRETVLAYSESEALAYRVRTDDADAADPFTVDPDQRMWHHGGEFLDVARQLLALPPPPGHSVFG</sequence>
<organism evidence="1 2">
    <name type="scientific">Crossiella cryophila</name>
    <dbReference type="NCBI Taxonomy" id="43355"/>
    <lineage>
        <taxon>Bacteria</taxon>
        <taxon>Bacillati</taxon>
        <taxon>Actinomycetota</taxon>
        <taxon>Actinomycetes</taxon>
        <taxon>Pseudonocardiales</taxon>
        <taxon>Pseudonocardiaceae</taxon>
        <taxon>Crossiella</taxon>
    </lineage>
</organism>
<accession>A0A7W7CHZ9</accession>
<comment type="caution">
    <text evidence="1">The sequence shown here is derived from an EMBL/GenBank/DDBJ whole genome shotgun (WGS) entry which is preliminary data.</text>
</comment>
<dbReference type="EMBL" id="JACHMH010000001">
    <property type="protein sequence ID" value="MBB4681480.1"/>
    <property type="molecule type" value="Genomic_DNA"/>
</dbReference>
<name>A0A7W7CHZ9_9PSEU</name>